<dbReference type="EMBL" id="PYHR01000002">
    <property type="protein sequence ID" value="PWD50171.1"/>
    <property type="molecule type" value="Genomic_DNA"/>
</dbReference>
<dbReference type="SUPFAM" id="SSF52540">
    <property type="entry name" value="P-loop containing nucleoside triphosphate hydrolases"/>
    <property type="match status" value="2"/>
</dbReference>
<evidence type="ECO:0000256" key="1">
    <source>
        <dbReference type="ARBA" id="ARBA00005417"/>
    </source>
</evidence>
<name>A0A2U1ZT84_9MICO</name>
<reference evidence="7 8" key="1">
    <citation type="submission" date="2018-03" db="EMBL/GenBank/DDBJ databases">
        <title>Genome assembly of novel Miniimonas species PCH200.</title>
        <authorList>
            <person name="Thakur V."/>
            <person name="Kumar V."/>
            <person name="Singh D."/>
        </authorList>
    </citation>
    <scope>NUCLEOTIDE SEQUENCE [LARGE SCALE GENOMIC DNA]</scope>
    <source>
        <strain evidence="7 8">PCH200</strain>
    </source>
</reference>
<evidence type="ECO:0000256" key="2">
    <source>
        <dbReference type="ARBA" id="ARBA00022448"/>
    </source>
</evidence>
<feature type="domain" description="ABC transporter" evidence="6">
    <location>
        <begin position="184"/>
        <end position="418"/>
    </location>
</feature>
<keyword evidence="4" id="KW-0067">ATP-binding</keyword>
<proteinExistence type="inferred from homology"/>
<organism evidence="7 8">
    <name type="scientific">Serinibacter arcticus</name>
    <dbReference type="NCBI Taxonomy" id="1655435"/>
    <lineage>
        <taxon>Bacteria</taxon>
        <taxon>Bacillati</taxon>
        <taxon>Actinomycetota</taxon>
        <taxon>Actinomycetes</taxon>
        <taxon>Micrococcales</taxon>
        <taxon>Beutenbergiaceae</taxon>
        <taxon>Serinibacter</taxon>
    </lineage>
</organism>
<accession>A0A2U1ZT84</accession>
<dbReference type="GO" id="GO:0042626">
    <property type="term" value="F:ATPase-coupled transmembrane transporter activity"/>
    <property type="evidence" value="ECO:0007669"/>
    <property type="project" value="TreeGrafter"/>
</dbReference>
<keyword evidence="3" id="KW-0547">Nucleotide-binding</keyword>
<dbReference type="InterPro" id="IPR027417">
    <property type="entry name" value="P-loop_NTPase"/>
</dbReference>
<evidence type="ECO:0000259" key="6">
    <source>
        <dbReference type="PROSITE" id="PS50893"/>
    </source>
</evidence>
<dbReference type="PANTHER" id="PTHR43553:SF1">
    <property type="entry name" value="ABC TRANSPORTER I FAMILY MEMBER 11, CHLOROPLASTIC"/>
    <property type="match status" value="1"/>
</dbReference>
<dbReference type="Pfam" id="PF00005">
    <property type="entry name" value="ABC_tran"/>
    <property type="match status" value="2"/>
</dbReference>
<keyword evidence="5" id="KW-0472">Membrane</keyword>
<keyword evidence="2" id="KW-0813">Transport</keyword>
<dbReference type="GO" id="GO:0005524">
    <property type="term" value="F:ATP binding"/>
    <property type="evidence" value="ECO:0007669"/>
    <property type="project" value="UniProtKB-KW"/>
</dbReference>
<dbReference type="InterPro" id="IPR003439">
    <property type="entry name" value="ABC_transporter-like_ATP-bd"/>
</dbReference>
<dbReference type="InterPro" id="IPR017871">
    <property type="entry name" value="ABC_transporter-like_CS"/>
</dbReference>
<dbReference type="PANTHER" id="PTHR43553">
    <property type="entry name" value="HEAVY METAL TRANSPORTER"/>
    <property type="match status" value="1"/>
</dbReference>
<dbReference type="Gene3D" id="3.40.50.300">
    <property type="entry name" value="P-loop containing nucleotide triphosphate hydrolases"/>
    <property type="match status" value="2"/>
</dbReference>
<keyword evidence="8" id="KW-1185">Reference proteome</keyword>
<dbReference type="AlphaFoldDB" id="A0A2U1ZT84"/>
<evidence type="ECO:0000256" key="5">
    <source>
        <dbReference type="SAM" id="Phobius"/>
    </source>
</evidence>
<dbReference type="InterPro" id="IPR050095">
    <property type="entry name" value="ECF_ABC_transporter_ATP-bd"/>
</dbReference>
<dbReference type="GO" id="GO:0043190">
    <property type="term" value="C:ATP-binding cassette (ABC) transporter complex"/>
    <property type="evidence" value="ECO:0007669"/>
    <property type="project" value="TreeGrafter"/>
</dbReference>
<keyword evidence="5" id="KW-1133">Transmembrane helix</keyword>
<feature type="domain" description="ABC transporter" evidence="6">
    <location>
        <begin position="433"/>
        <end position="667"/>
    </location>
</feature>
<keyword evidence="5" id="KW-0812">Transmembrane</keyword>
<dbReference type="PROSITE" id="PS00211">
    <property type="entry name" value="ABC_TRANSPORTER_1"/>
    <property type="match status" value="1"/>
</dbReference>
<sequence>MRFRLAPLRAAAILAAAFVAARVVYRGLFDGLDRDGTLLLDLPAYRLPEPVDHVVLLGPITTGGVATAVVSALPIAAVIAAFGLLNAVLDVPALCARLSRGGPLRSVGQALVIAWATFPGLVRSVTDVRRARRLRGERGAASLLVPVMERTVERAVTLGASMEVRGFAGDAATAAVAVPGAPAVELHDASFGHDGDWRLRADLAVPAGRLVVLTGATGSGKSTLLRALSGLHQHADGGRSTGTVRVLGVDRAALPHTTAGLVGVVPQHPRLTFVAETVAAEIAFGCEVLGLDDVDARVHDAAERLGVSALLEATPVDLSAGESHLVALAAAVAHGPQLLLVDEPLADLDAAARARVVAALTDLVADGRTVVVAEHRTAELEPHVSLRLVVEPEGDGGARVVVAGPAPAPASLVRAGTPSPPPTAPTSPRPPVLQARVLHLGFGERTLLRDGHVTVGAGEILAVTGDVGSGKTSLLGALALPTHAGVEVDGADVTRLRRRRRPRHLALVPDASDDLLFRLTVAEEAARADRLVRAAPGSTLARFLGFVGVTPNDDRASAGALAARHPRDLSVGQRRLLVLAVQLAAAPSVLLVDEPGRGLDPDASVAVRTALLATAEAGTAVVLATHEAAFVALAHRTLALRDGSLVAVPGIAVGHDTPATGDAAASEVHP</sequence>
<dbReference type="SMART" id="SM00382">
    <property type="entry name" value="AAA"/>
    <property type="match status" value="2"/>
</dbReference>
<gene>
    <name evidence="7" type="ORF">C8046_05310</name>
</gene>
<dbReference type="InterPro" id="IPR003593">
    <property type="entry name" value="AAA+_ATPase"/>
</dbReference>
<protein>
    <recommendedName>
        <fullName evidence="6">ABC transporter domain-containing protein</fullName>
    </recommendedName>
</protein>
<dbReference type="Proteomes" id="UP000245166">
    <property type="component" value="Unassembled WGS sequence"/>
</dbReference>
<feature type="transmembrane region" description="Helical" evidence="5">
    <location>
        <begin position="65"/>
        <end position="89"/>
    </location>
</feature>
<evidence type="ECO:0000256" key="3">
    <source>
        <dbReference type="ARBA" id="ARBA00022741"/>
    </source>
</evidence>
<evidence type="ECO:0000256" key="4">
    <source>
        <dbReference type="ARBA" id="ARBA00022840"/>
    </source>
</evidence>
<comment type="similarity">
    <text evidence="1">Belongs to the ABC transporter superfamily.</text>
</comment>
<evidence type="ECO:0000313" key="7">
    <source>
        <dbReference type="EMBL" id="PWD50171.1"/>
    </source>
</evidence>
<dbReference type="GO" id="GO:0016887">
    <property type="term" value="F:ATP hydrolysis activity"/>
    <property type="evidence" value="ECO:0007669"/>
    <property type="project" value="InterPro"/>
</dbReference>
<comment type="caution">
    <text evidence="7">The sequence shown here is derived from an EMBL/GenBank/DDBJ whole genome shotgun (WGS) entry which is preliminary data.</text>
</comment>
<evidence type="ECO:0000313" key="8">
    <source>
        <dbReference type="Proteomes" id="UP000245166"/>
    </source>
</evidence>
<dbReference type="PROSITE" id="PS50893">
    <property type="entry name" value="ABC_TRANSPORTER_2"/>
    <property type="match status" value="2"/>
</dbReference>